<dbReference type="PANTHER" id="PTHR19300">
    <property type="entry name" value="BETA-1,4-GALACTOSYLTRANSFERASE"/>
    <property type="match status" value="1"/>
</dbReference>
<dbReference type="Pfam" id="PF13733">
    <property type="entry name" value="Glyco_transf_7N"/>
    <property type="match status" value="1"/>
</dbReference>
<feature type="non-terminal residue" evidence="1">
    <location>
        <position position="258"/>
    </location>
</feature>
<dbReference type="OrthoDB" id="10016069at2759"/>
<dbReference type="EMBL" id="CACRXK020035593">
    <property type="protein sequence ID" value="CAB4044618.1"/>
    <property type="molecule type" value="Genomic_DNA"/>
</dbReference>
<gene>
    <name evidence="1" type="ORF">PACLA_8A052585</name>
</gene>
<proteinExistence type="predicted"/>
<dbReference type="GO" id="GO:0008378">
    <property type="term" value="F:galactosyltransferase activity"/>
    <property type="evidence" value="ECO:0007669"/>
    <property type="project" value="TreeGrafter"/>
</dbReference>
<sequence>MIRQTKYFLATCCLIALGVIIYRFSSLGSNLYMNSKVKIYSFNLGKNAVTIKQDGQVENVEWTKDSAIDDNDNTVKKLPTNKDTTDMIAKPDNNRPHRPHRVATKTPTVYRTTNKITTVKPTTRKATQKPVVTLPPLTKAAATKKVVLLTTLKALIPVVNVKSGDLPLCSHEGENLVGPLRVDQSVPETEANIEDVWDVKGWVEKGGAWRPTKCQAISKVAIIIPYRKREQQLKIFLRHMHPMLKRQLLDYRIMVIEQ</sequence>
<comment type="caution">
    <text evidence="1">The sequence shown here is derived from an EMBL/GenBank/DDBJ whole genome shotgun (WGS) entry which is preliminary data.</text>
</comment>
<accession>A0A6S7KKF7</accession>
<evidence type="ECO:0000313" key="1">
    <source>
        <dbReference type="EMBL" id="CAB4044618.1"/>
    </source>
</evidence>
<dbReference type="InterPro" id="IPR003859">
    <property type="entry name" value="Galactosyl_T"/>
</dbReference>
<dbReference type="InterPro" id="IPR029044">
    <property type="entry name" value="Nucleotide-diphossugar_trans"/>
</dbReference>
<dbReference type="Gene3D" id="3.90.550.10">
    <property type="entry name" value="Spore Coat Polysaccharide Biosynthesis Protein SpsA, Chain A"/>
    <property type="match status" value="1"/>
</dbReference>
<organism evidence="1 2">
    <name type="scientific">Paramuricea clavata</name>
    <name type="common">Red gorgonian</name>
    <name type="synonym">Violescent sea-whip</name>
    <dbReference type="NCBI Taxonomy" id="317549"/>
    <lineage>
        <taxon>Eukaryota</taxon>
        <taxon>Metazoa</taxon>
        <taxon>Cnidaria</taxon>
        <taxon>Anthozoa</taxon>
        <taxon>Octocorallia</taxon>
        <taxon>Malacalcyonacea</taxon>
        <taxon>Plexauridae</taxon>
        <taxon>Paramuricea</taxon>
    </lineage>
</organism>
<dbReference type="PANTHER" id="PTHR19300:SF57">
    <property type="entry name" value="BETA-1,4-N-ACETYLGALACTOSAMINYLTRANSFERASE"/>
    <property type="match status" value="1"/>
</dbReference>
<dbReference type="Proteomes" id="UP001152795">
    <property type="component" value="Unassembled WGS sequence"/>
</dbReference>
<dbReference type="GO" id="GO:0005975">
    <property type="term" value="P:carbohydrate metabolic process"/>
    <property type="evidence" value="ECO:0007669"/>
    <property type="project" value="InterPro"/>
</dbReference>
<dbReference type="InterPro" id="IPR027995">
    <property type="entry name" value="Galactosyl_T_N"/>
</dbReference>
<dbReference type="SUPFAM" id="SSF53448">
    <property type="entry name" value="Nucleotide-diphospho-sugar transferases"/>
    <property type="match status" value="1"/>
</dbReference>
<dbReference type="AlphaFoldDB" id="A0A6S7KKF7"/>
<keyword evidence="2" id="KW-1185">Reference proteome</keyword>
<reference evidence="1" key="1">
    <citation type="submission" date="2020-04" db="EMBL/GenBank/DDBJ databases">
        <authorList>
            <person name="Alioto T."/>
            <person name="Alioto T."/>
            <person name="Gomez Garrido J."/>
        </authorList>
    </citation>
    <scope>NUCLEOTIDE SEQUENCE</scope>
    <source>
        <strain evidence="1">A484AB</strain>
    </source>
</reference>
<dbReference type="GO" id="GO:0005794">
    <property type="term" value="C:Golgi apparatus"/>
    <property type="evidence" value="ECO:0007669"/>
    <property type="project" value="TreeGrafter"/>
</dbReference>
<protein>
    <submittedName>
        <fullName evidence="1">Beta-1,4-galactosyltransferase 1-like</fullName>
    </submittedName>
</protein>
<name>A0A6S7KKF7_PARCT</name>
<evidence type="ECO:0000313" key="2">
    <source>
        <dbReference type="Proteomes" id="UP001152795"/>
    </source>
</evidence>